<organism evidence="24">
    <name type="scientific">Scolopendra viridis</name>
    <name type="common">Giant centipede</name>
    <dbReference type="NCBI Taxonomy" id="118503"/>
    <lineage>
        <taxon>Eukaryota</taxon>
        <taxon>Metazoa</taxon>
        <taxon>Ecdysozoa</taxon>
        <taxon>Arthropoda</taxon>
        <taxon>Myriapoda</taxon>
        <taxon>Chilopoda</taxon>
        <taxon>Pleurostigmophora</taxon>
        <taxon>Scolopendromorpha</taxon>
        <taxon>Scolopendridae</taxon>
        <taxon>Scolopendra</taxon>
    </lineage>
</organism>
<keyword evidence="2" id="KW-0813">Transport</keyword>
<dbReference type="InterPro" id="IPR001828">
    <property type="entry name" value="ANF_lig-bd_rcpt"/>
</dbReference>
<evidence type="ECO:0000259" key="22">
    <source>
        <dbReference type="SMART" id="SM00079"/>
    </source>
</evidence>
<dbReference type="PANTHER" id="PTHR18966">
    <property type="entry name" value="IONOTROPIC GLUTAMATE RECEPTOR"/>
    <property type="match status" value="1"/>
</dbReference>
<dbReference type="GO" id="GO:0015276">
    <property type="term" value="F:ligand-gated monoatomic ion channel activity"/>
    <property type="evidence" value="ECO:0007669"/>
    <property type="project" value="InterPro"/>
</dbReference>
<dbReference type="InterPro" id="IPR001638">
    <property type="entry name" value="Solute-binding_3/MltF_N"/>
</dbReference>
<dbReference type="InterPro" id="IPR019594">
    <property type="entry name" value="Glu/Gly-bd"/>
</dbReference>
<dbReference type="SUPFAM" id="SSF53850">
    <property type="entry name" value="Periplasmic binding protein-like II"/>
    <property type="match status" value="1"/>
</dbReference>
<evidence type="ECO:0000259" key="21">
    <source>
        <dbReference type="SMART" id="SM00062"/>
    </source>
</evidence>
<feature type="domain" description="Solute-binding protein family 3/N-terminal" evidence="21">
    <location>
        <begin position="421"/>
        <end position="790"/>
    </location>
</feature>
<protein>
    <submittedName>
        <fullName evidence="24">Glutamate receptor ionotropic, kainate 2</fullName>
    </submittedName>
</protein>
<keyword evidence="14" id="KW-0407">Ion channel</keyword>
<dbReference type="Gene3D" id="1.10.287.70">
    <property type="match status" value="1"/>
</dbReference>
<dbReference type="InterPro" id="IPR015683">
    <property type="entry name" value="Ionotropic_Glu_rcpt"/>
</dbReference>
<evidence type="ECO:0000256" key="18">
    <source>
        <dbReference type="PIRSR" id="PIRSR601508-3"/>
    </source>
</evidence>
<keyword evidence="12" id="KW-0628">Postsynaptic cell membrane</keyword>
<proteinExistence type="inferred from homology"/>
<dbReference type="GO" id="GO:0045211">
    <property type="term" value="C:postsynaptic membrane"/>
    <property type="evidence" value="ECO:0007669"/>
    <property type="project" value="UniProtKB-SubCell"/>
</dbReference>
<evidence type="ECO:0000256" key="14">
    <source>
        <dbReference type="ARBA" id="ARBA00023303"/>
    </source>
</evidence>
<keyword evidence="3" id="KW-1003">Cell membrane</keyword>
<dbReference type="AlphaFoldDB" id="A0A4D5R939"/>
<dbReference type="InterPro" id="IPR028082">
    <property type="entry name" value="Peripla_BP_I"/>
</dbReference>
<sequence length="899" mass="102552">MKCPVAFTAALLTVILFPHFILSQGPKKVKVGVLIEDVDPLLPKVINRAFSLLNEGRSRGARPIIELKIEKVSQNDSFTASEKVCNLLEKERVAAIIASESLKVSFHLDSMSSSLFIPYVKIIPDFYSNPIQRRQSINVVPYPGDMGTAIADYIWDRKWYREFTLVYEDIEALFRLQDVMKIYDITFTSIQLDPKGDYKPQLKYIKELGNNKILLDCSMKKVVDFLNQANEVMMINEFYDYFIVNLDFYGLDLRHFINKAVNISGFRIVNPNLPEFRSFQGSLRNVYDEETRKIIPFGIKTSHAFIYDALLIVMKTIDSLFEKGRTSSIYQPFLSCSSHSIPLYGQDFINTLHEISDKGLTGLIKFDENGIRTDFNLTLVKMVRDKGFNTVALWNEIHGIYNIYSESELQQQSEDYLRNLTVRITTIENKPFFSIKENQEQFQGNDRYEGFVVDMVHAMADREEFIPVIIPVKDKKYGDNNTGGVWNGMVEALIKQEAEAAVADLTITRIRQDAVDFSTPFMNLGIAILYKKPSKKIPSLFSFLDPFVSAVWICMGTAYLGVSIILFVLARLSPSEWSNPHPCNPDPEELENTFQPLNSYWFTIGSLMQQGSDLAPKATANRLIAAVWWFFTLIMISSYTANLAAFLTSSMMAAEIKNAKDLAYQQKIKYGCVQGGSTQSFFRSSSSEIYSLMWKTMQEAEPTVYCETNKEGIDRVMKGGYAFLMESTVIKYETERHCELMQVGDRLDNKGYGVATRKGSAWRIKMNRAVLKLQEDGTLLKLQQKWWERPPDEGKCDDDVQKSQMDEQKLGVENVGGVFVLLMAGMGLACIVGIIEFLWNTQKMSIEENNTFKEQLKKELMFIVNCNNTTKPVYKAPSETLIPGIRLEPYNFSDDPNKI</sequence>
<keyword evidence="10 24" id="KW-0675">Receptor</keyword>
<feature type="binding site" evidence="16">
    <location>
        <position position="726"/>
    </location>
    <ligand>
        <name>L-glutamate</name>
        <dbReference type="ChEBI" id="CHEBI:29985"/>
    </ligand>
</feature>
<dbReference type="Gene3D" id="3.40.190.10">
    <property type="entry name" value="Periplasmic binding protein-like II"/>
    <property type="match status" value="2"/>
</dbReference>
<evidence type="ECO:0000259" key="23">
    <source>
        <dbReference type="SMART" id="SM00918"/>
    </source>
</evidence>
<dbReference type="SMART" id="SM00918">
    <property type="entry name" value="Lig_chan-Glu_bd"/>
    <property type="match status" value="1"/>
</dbReference>
<keyword evidence="9 19" id="KW-0472">Membrane</keyword>
<comment type="subcellular location">
    <subcellularLocation>
        <location evidence="15">Postsynaptic cell membrane</location>
        <topology evidence="15">Multi-pass membrane protein</topology>
    </subcellularLocation>
</comment>
<evidence type="ECO:0000256" key="9">
    <source>
        <dbReference type="ARBA" id="ARBA00023136"/>
    </source>
</evidence>
<feature type="binding site" evidence="16">
    <location>
        <position position="678"/>
    </location>
    <ligand>
        <name>L-glutamate</name>
        <dbReference type="ChEBI" id="CHEBI:29985"/>
    </ligand>
</feature>
<evidence type="ECO:0000256" key="20">
    <source>
        <dbReference type="SAM" id="SignalP"/>
    </source>
</evidence>
<name>A0A4D5R939_SCOVI</name>
<evidence type="ECO:0000256" key="5">
    <source>
        <dbReference type="ARBA" id="ARBA00022729"/>
    </source>
</evidence>
<dbReference type="GO" id="GO:0038023">
    <property type="term" value="F:signaling receptor activity"/>
    <property type="evidence" value="ECO:0007669"/>
    <property type="project" value="InterPro"/>
</dbReference>
<feature type="disulfide bond" evidence="18">
    <location>
        <begin position="738"/>
        <end position="796"/>
    </location>
</feature>
<dbReference type="PRINTS" id="PR00177">
    <property type="entry name" value="NMDARECEPTOR"/>
</dbReference>
<feature type="binding site" evidence="16">
    <location>
        <position position="506"/>
    </location>
    <ligand>
        <name>L-glutamate</name>
        <dbReference type="ChEBI" id="CHEBI:29985"/>
    </ligand>
</feature>
<evidence type="ECO:0000256" key="19">
    <source>
        <dbReference type="SAM" id="Phobius"/>
    </source>
</evidence>
<dbReference type="SMART" id="SM00062">
    <property type="entry name" value="PBPb"/>
    <property type="match status" value="1"/>
</dbReference>
<evidence type="ECO:0000256" key="15">
    <source>
        <dbReference type="ARBA" id="ARBA00034104"/>
    </source>
</evidence>
<keyword evidence="13" id="KW-1071">Ligand-gated ion channel</keyword>
<feature type="chain" id="PRO_5020036926" evidence="20">
    <location>
        <begin position="24"/>
        <end position="899"/>
    </location>
</feature>
<feature type="domain" description="Ionotropic glutamate receptor C-terminal" evidence="22">
    <location>
        <begin position="421"/>
        <end position="789"/>
    </location>
</feature>
<feature type="binding site" evidence="16">
    <location>
        <position position="511"/>
    </location>
    <ligand>
        <name>L-glutamate</name>
        <dbReference type="ChEBI" id="CHEBI:29985"/>
    </ligand>
</feature>
<dbReference type="Gene3D" id="3.40.50.2300">
    <property type="match status" value="2"/>
</dbReference>
<dbReference type="InterPro" id="IPR001508">
    <property type="entry name" value="Iono_Glu_rcpt_met"/>
</dbReference>
<evidence type="ECO:0000256" key="4">
    <source>
        <dbReference type="ARBA" id="ARBA00022692"/>
    </source>
</evidence>
<evidence type="ECO:0000256" key="2">
    <source>
        <dbReference type="ARBA" id="ARBA00022448"/>
    </source>
</evidence>
<dbReference type="InterPro" id="IPR001320">
    <property type="entry name" value="Iontro_rcpt_C"/>
</dbReference>
<keyword evidence="4 19" id="KW-0812">Transmembrane</keyword>
<evidence type="ECO:0000256" key="3">
    <source>
        <dbReference type="ARBA" id="ARBA00022475"/>
    </source>
</evidence>
<dbReference type="EMBL" id="GGNE01000086">
    <property type="protein sequence ID" value="MIC88627.1"/>
    <property type="molecule type" value="Transcribed_RNA"/>
</dbReference>
<reference evidence="24" key="1">
    <citation type="journal article" date="2018" name="Toxicon">
        <title>Venom-gland transcriptomics and venom proteomics of the giant Florida blue centipede, Scolopendra viridis.</title>
        <authorList>
            <person name="Ward M.J."/>
            <person name="Rokyta D.R."/>
        </authorList>
    </citation>
    <scope>NUCLEOTIDE SEQUENCE</scope>
    <source>
        <tissue evidence="24">Venom gland</tissue>
    </source>
</reference>
<evidence type="ECO:0000313" key="24">
    <source>
        <dbReference type="EMBL" id="MIC88627.1"/>
    </source>
</evidence>
<feature type="site" description="Crucial to convey clamshell closure to channel opening" evidence="17">
    <location>
        <position position="656"/>
    </location>
</feature>
<evidence type="ECO:0000256" key="6">
    <source>
        <dbReference type="ARBA" id="ARBA00022989"/>
    </source>
</evidence>
<feature type="site" description="Interaction with the cone snail toxin Con-ikot-ikot" evidence="17">
    <location>
        <position position="772"/>
    </location>
</feature>
<keyword evidence="5 20" id="KW-0732">Signal</keyword>
<keyword evidence="8" id="KW-0406">Ion transport</keyword>
<accession>A0A4D5R939</accession>
<feature type="transmembrane region" description="Helical" evidence="19">
    <location>
        <begin position="815"/>
        <end position="839"/>
    </location>
</feature>
<feature type="domain" description="Ionotropic glutamate receptor L-glutamate and glycine-binding" evidence="23">
    <location>
        <begin position="431"/>
        <end position="495"/>
    </location>
</feature>
<dbReference type="SUPFAM" id="SSF53822">
    <property type="entry name" value="Periplasmic binding protein-like I"/>
    <property type="match status" value="1"/>
</dbReference>
<keyword evidence="6 19" id="KW-1133">Transmembrane helix</keyword>
<evidence type="ECO:0000256" key="1">
    <source>
        <dbReference type="ARBA" id="ARBA00008685"/>
    </source>
</evidence>
<keyword evidence="11" id="KW-0325">Glycoprotein</keyword>
<dbReference type="FunFam" id="3.40.190.10:FF:000060">
    <property type="entry name" value="Glutamate receptor ionotropic, kainate 1"/>
    <property type="match status" value="1"/>
</dbReference>
<evidence type="ECO:0000256" key="7">
    <source>
        <dbReference type="ARBA" id="ARBA00023018"/>
    </source>
</evidence>
<dbReference type="Pfam" id="PF10613">
    <property type="entry name" value="Lig_chan-Glu_bd"/>
    <property type="match status" value="1"/>
</dbReference>
<feature type="transmembrane region" description="Helical" evidence="19">
    <location>
        <begin position="626"/>
        <end position="647"/>
    </location>
</feature>
<feature type="transmembrane region" description="Helical" evidence="19">
    <location>
        <begin position="550"/>
        <end position="570"/>
    </location>
</feature>
<evidence type="ECO:0000256" key="17">
    <source>
        <dbReference type="PIRSR" id="PIRSR601508-2"/>
    </source>
</evidence>
<dbReference type="SMART" id="SM00079">
    <property type="entry name" value="PBPe"/>
    <property type="match status" value="1"/>
</dbReference>
<evidence type="ECO:0000256" key="12">
    <source>
        <dbReference type="ARBA" id="ARBA00023257"/>
    </source>
</evidence>
<keyword evidence="18" id="KW-1015">Disulfide bond</keyword>
<feature type="binding site" evidence="16">
    <location>
        <position position="677"/>
    </location>
    <ligand>
        <name>L-glutamate</name>
        <dbReference type="ChEBI" id="CHEBI:29985"/>
    </ligand>
</feature>
<dbReference type="FunFam" id="1.10.287.70:FF:000010">
    <property type="entry name" value="Putative glutamate receptor ionotropic kainate 1"/>
    <property type="match status" value="1"/>
</dbReference>
<evidence type="ECO:0000256" key="10">
    <source>
        <dbReference type="ARBA" id="ARBA00023170"/>
    </source>
</evidence>
<evidence type="ECO:0000256" key="13">
    <source>
        <dbReference type="ARBA" id="ARBA00023286"/>
    </source>
</evidence>
<evidence type="ECO:0000256" key="16">
    <source>
        <dbReference type="PIRSR" id="PIRSR601508-1"/>
    </source>
</evidence>
<evidence type="ECO:0000256" key="8">
    <source>
        <dbReference type="ARBA" id="ARBA00023065"/>
    </source>
</evidence>
<dbReference type="Pfam" id="PF01094">
    <property type="entry name" value="ANF_receptor"/>
    <property type="match status" value="1"/>
</dbReference>
<dbReference type="FunFam" id="3.40.190.10:FF:000178">
    <property type="entry name" value="Glutamate receptor subunit"/>
    <property type="match status" value="1"/>
</dbReference>
<comment type="similarity">
    <text evidence="1">Belongs to the glutamate-gated ion channel (TC 1.A.10.1) family.</text>
</comment>
<dbReference type="Pfam" id="PF00060">
    <property type="entry name" value="Lig_chan"/>
    <property type="match status" value="1"/>
</dbReference>
<feature type="signal peptide" evidence="20">
    <location>
        <begin position="1"/>
        <end position="23"/>
    </location>
</feature>
<feature type="site" description="Interaction with the cone snail toxin Con-ikot-ikot" evidence="17">
    <location>
        <position position="683"/>
    </location>
</feature>
<keyword evidence="7" id="KW-0770">Synapse</keyword>
<evidence type="ECO:0000256" key="11">
    <source>
        <dbReference type="ARBA" id="ARBA00023180"/>
    </source>
</evidence>